<dbReference type="EMBL" id="FWFL01000009">
    <property type="protein sequence ID" value="SLN59887.1"/>
    <property type="molecule type" value="Genomic_DNA"/>
</dbReference>
<evidence type="ECO:0000313" key="2">
    <source>
        <dbReference type="Proteomes" id="UP000193827"/>
    </source>
</evidence>
<evidence type="ECO:0000313" key="1">
    <source>
        <dbReference type="EMBL" id="SLN59887.1"/>
    </source>
</evidence>
<keyword evidence="2" id="KW-1185">Reference proteome</keyword>
<dbReference type="Proteomes" id="UP000193827">
    <property type="component" value="Unassembled WGS sequence"/>
</dbReference>
<organism evidence="1 2">
    <name type="scientific">Roseovarius litorisediminis</name>
    <dbReference type="NCBI Taxonomy" id="1312363"/>
    <lineage>
        <taxon>Bacteria</taxon>
        <taxon>Pseudomonadati</taxon>
        <taxon>Pseudomonadota</taxon>
        <taxon>Alphaproteobacteria</taxon>
        <taxon>Rhodobacterales</taxon>
        <taxon>Roseobacteraceae</taxon>
        <taxon>Roseovarius</taxon>
    </lineage>
</organism>
<dbReference type="OrthoDB" id="7864349at2"/>
<protein>
    <recommendedName>
        <fullName evidence="3">Lipoprotein</fullName>
    </recommendedName>
</protein>
<dbReference type="PROSITE" id="PS51257">
    <property type="entry name" value="PROKAR_LIPOPROTEIN"/>
    <property type="match status" value="1"/>
</dbReference>
<proteinExistence type="predicted"/>
<reference evidence="1 2" key="1">
    <citation type="submission" date="2017-03" db="EMBL/GenBank/DDBJ databases">
        <authorList>
            <person name="Afonso C.L."/>
            <person name="Miller P.J."/>
            <person name="Scott M.A."/>
            <person name="Spackman E."/>
            <person name="Goraichik I."/>
            <person name="Dimitrov K.M."/>
            <person name="Suarez D.L."/>
            <person name="Swayne D.E."/>
        </authorList>
    </citation>
    <scope>NUCLEOTIDE SEQUENCE [LARGE SCALE GENOMIC DNA]</scope>
    <source>
        <strain evidence="1 2">CECT 8287</strain>
    </source>
</reference>
<accession>A0A1Y5TBI8</accession>
<evidence type="ECO:0008006" key="3">
    <source>
        <dbReference type="Google" id="ProtNLM"/>
    </source>
</evidence>
<sequence>MRVVMAISLGLLLGCNTPGPDFRDIRPVRISVGKSTFDVRVDGTRAQAIRLTPEWAPRLAAVAPRGVAAIEAVSGCKARKLDGDQAVLLARLDCGGPLQPLPRSGEYDCEFEHVFEGFGDLICEPAL</sequence>
<gene>
    <name evidence="1" type="ORF">PEL8287_03245</name>
</gene>
<name>A0A1Y5TBI8_9RHOB</name>
<dbReference type="AlphaFoldDB" id="A0A1Y5TBI8"/>